<sequence length="259" mass="28155">MSFDDPDLSGCAALVQRADPDRFLATMAAPLSARVVLFPIYACNVEIARAPWVTKEPMIAEMRLQWWRDALEEIAAGGKARRHEVVSPLSRALDKAGAELLDKLVQARRWDIYSDPFEDAAHFEDYLQSTSSNLMLAAARALGPADEDVVRDFGYAAGLANYLCAIPALEQAKRVPLLDGRPEAVSGLAQNALIRLKRARANRARLSAPARSALLSGWTAGAILKQAASEPDRVLAGALGKSPFARKFGLMVRATSGRW</sequence>
<protein>
    <submittedName>
        <fullName evidence="1">Squalene/phytoene synthase</fullName>
    </submittedName>
</protein>
<dbReference type="AlphaFoldDB" id="A0A1H9HN41"/>
<gene>
    <name evidence="1" type="ORF">SAMN04488092_1103</name>
</gene>
<keyword evidence="2" id="KW-1185">Reference proteome</keyword>
<dbReference type="OrthoDB" id="9814909at2"/>
<dbReference type="Proteomes" id="UP000198634">
    <property type="component" value="Unassembled WGS sequence"/>
</dbReference>
<dbReference type="RefSeq" id="WP_090270320.1">
    <property type="nucleotide sequence ID" value="NZ_FOEP01000010.1"/>
</dbReference>
<dbReference type="SUPFAM" id="SSF48576">
    <property type="entry name" value="Terpenoid synthases"/>
    <property type="match status" value="1"/>
</dbReference>
<evidence type="ECO:0000313" key="1">
    <source>
        <dbReference type="EMBL" id="SEQ63730.1"/>
    </source>
</evidence>
<organism evidence="1 2">
    <name type="scientific">Thalassovita taeanensis</name>
    <dbReference type="NCBI Taxonomy" id="657014"/>
    <lineage>
        <taxon>Bacteria</taxon>
        <taxon>Pseudomonadati</taxon>
        <taxon>Pseudomonadota</taxon>
        <taxon>Alphaproteobacteria</taxon>
        <taxon>Rhodobacterales</taxon>
        <taxon>Roseobacteraceae</taxon>
        <taxon>Thalassovita</taxon>
    </lineage>
</organism>
<dbReference type="InterPro" id="IPR008949">
    <property type="entry name" value="Isoprenoid_synthase_dom_sf"/>
</dbReference>
<dbReference type="STRING" id="657014.SAMN04488092_1103"/>
<evidence type="ECO:0000313" key="2">
    <source>
        <dbReference type="Proteomes" id="UP000198634"/>
    </source>
</evidence>
<dbReference type="Pfam" id="PF00494">
    <property type="entry name" value="SQS_PSY"/>
    <property type="match status" value="1"/>
</dbReference>
<dbReference type="EMBL" id="FOEP01000010">
    <property type="protein sequence ID" value="SEQ63730.1"/>
    <property type="molecule type" value="Genomic_DNA"/>
</dbReference>
<accession>A0A1H9HN41</accession>
<dbReference type="InterPro" id="IPR002060">
    <property type="entry name" value="Squ/phyt_synthse"/>
</dbReference>
<proteinExistence type="predicted"/>
<name>A0A1H9HN41_9RHOB</name>
<dbReference type="Gene3D" id="1.10.600.10">
    <property type="entry name" value="Farnesyl Diphosphate Synthase"/>
    <property type="match status" value="1"/>
</dbReference>
<reference evidence="1 2" key="1">
    <citation type="submission" date="2016-10" db="EMBL/GenBank/DDBJ databases">
        <authorList>
            <person name="de Groot N.N."/>
        </authorList>
    </citation>
    <scope>NUCLEOTIDE SEQUENCE [LARGE SCALE GENOMIC DNA]</scope>
    <source>
        <strain evidence="1 2">DSM 22007</strain>
    </source>
</reference>